<accession>A0AAD4F8K2</accession>
<dbReference type="GO" id="GO:0008270">
    <property type="term" value="F:zinc ion binding"/>
    <property type="evidence" value="ECO:0007669"/>
    <property type="project" value="InterPro"/>
</dbReference>
<dbReference type="InterPro" id="IPR001138">
    <property type="entry name" value="Zn2Cys6_DnaBD"/>
</dbReference>
<dbReference type="AlphaFoldDB" id="A0AAD4F8K2"/>
<dbReference type="Gene3D" id="4.10.240.10">
    <property type="entry name" value="Zn(2)-C6 fungal-type DNA-binding domain"/>
    <property type="match status" value="1"/>
</dbReference>
<gene>
    <name evidence="4" type="ORF">G6011_02993</name>
</gene>
<dbReference type="Pfam" id="PF00172">
    <property type="entry name" value="Zn_clus"/>
    <property type="match status" value="1"/>
</dbReference>
<dbReference type="SMART" id="SM00906">
    <property type="entry name" value="Fungal_trans"/>
    <property type="match status" value="1"/>
</dbReference>
<feature type="domain" description="Zn(2)-C6 fungal-type" evidence="3">
    <location>
        <begin position="14"/>
        <end position="45"/>
    </location>
</feature>
<dbReference type="EMBL" id="JAANER010000012">
    <property type="protein sequence ID" value="KAG9185046.1"/>
    <property type="molecule type" value="Genomic_DNA"/>
</dbReference>
<comment type="caution">
    <text evidence="4">The sequence shown here is derived from an EMBL/GenBank/DDBJ whole genome shotgun (WGS) entry which is preliminary data.</text>
</comment>
<keyword evidence="2" id="KW-0539">Nucleus</keyword>
<dbReference type="GO" id="GO:0006351">
    <property type="term" value="P:DNA-templated transcription"/>
    <property type="evidence" value="ECO:0007669"/>
    <property type="project" value="InterPro"/>
</dbReference>
<keyword evidence="1" id="KW-0479">Metal-binding</keyword>
<dbReference type="InterPro" id="IPR036864">
    <property type="entry name" value="Zn2-C6_fun-type_DNA-bd_sf"/>
</dbReference>
<dbReference type="SUPFAM" id="SSF57701">
    <property type="entry name" value="Zn2/Cys6 DNA-binding domain"/>
    <property type="match status" value="1"/>
</dbReference>
<organism evidence="4 5">
    <name type="scientific">Alternaria panax</name>
    <dbReference type="NCBI Taxonomy" id="48097"/>
    <lineage>
        <taxon>Eukaryota</taxon>
        <taxon>Fungi</taxon>
        <taxon>Dikarya</taxon>
        <taxon>Ascomycota</taxon>
        <taxon>Pezizomycotina</taxon>
        <taxon>Dothideomycetes</taxon>
        <taxon>Pleosporomycetidae</taxon>
        <taxon>Pleosporales</taxon>
        <taxon>Pleosporineae</taxon>
        <taxon>Pleosporaceae</taxon>
        <taxon>Alternaria</taxon>
        <taxon>Alternaria sect. Panax</taxon>
    </lineage>
</organism>
<dbReference type="GO" id="GO:0000981">
    <property type="term" value="F:DNA-binding transcription factor activity, RNA polymerase II-specific"/>
    <property type="evidence" value="ECO:0007669"/>
    <property type="project" value="InterPro"/>
</dbReference>
<dbReference type="PANTHER" id="PTHR31668">
    <property type="entry name" value="GLUCOSE TRANSPORT TRANSCRIPTION REGULATOR RGT1-RELATED-RELATED"/>
    <property type="match status" value="1"/>
</dbReference>
<sequence length="547" mass="60928">MASNPTATAPVKRACDSCHRRKIKCFGEGTGPCKNCVSAGLACTYNAIPQKKGPKGSRAKVLSELREAQLAAGSPINHDFDGRSISSTFARTQGLLPFALIESCIEHFFTHVSPSEPVLYRQRAQEVAVGMERSTEAYCMIVALCAYVMIQANHKPPVNVLPRQEMAHMSNVGIGQVLLEESVRVRQGYDYRENPTHMSVLTSWFYSGCYFGLARENTAWTYLRDATTQAQLLGMHDEETYKHDPLDTSRKRVLYWLLFIAERTYALHKHRPISLHQIIHSPSLNEVPSDRPIAAGLELMINMFKIIDDTFINLWNQAHNTHASAAWITQVQMQLSEAVPSHFECTEAQEVQIRITQQWLRLQAWQLSFCHGLVSSVSDDNPLTLKYPIEIAQDLLTISHQFSQQVLEAHGAGLIEKLFDIACCLIDVVACISFSPKAFALSPHDCVSRFLTFISMIRGGKSRYLPLLQAKLSEVLPNFRLPRSLDLAGTVPASTLGLNATYSRTVSSNVADDFSANSAANCPLIFSNDLIRRISVQTGAQLPFNTI</sequence>
<dbReference type="InterPro" id="IPR050797">
    <property type="entry name" value="Carb_Metab_Trans_Reg"/>
</dbReference>
<dbReference type="PANTHER" id="PTHR31668:SF20">
    <property type="entry name" value="ZN(II)2CYS6 TRANSCRIPTION FACTOR (EUROFUNG)"/>
    <property type="match status" value="1"/>
</dbReference>
<evidence type="ECO:0000313" key="4">
    <source>
        <dbReference type="EMBL" id="KAG9185046.1"/>
    </source>
</evidence>
<evidence type="ECO:0000313" key="5">
    <source>
        <dbReference type="Proteomes" id="UP001199106"/>
    </source>
</evidence>
<dbReference type="CDD" id="cd00067">
    <property type="entry name" value="GAL4"/>
    <property type="match status" value="1"/>
</dbReference>
<name>A0AAD4F8K2_9PLEO</name>
<dbReference type="SMART" id="SM00066">
    <property type="entry name" value="GAL4"/>
    <property type="match status" value="1"/>
</dbReference>
<evidence type="ECO:0000256" key="2">
    <source>
        <dbReference type="ARBA" id="ARBA00023242"/>
    </source>
</evidence>
<dbReference type="GO" id="GO:0003677">
    <property type="term" value="F:DNA binding"/>
    <property type="evidence" value="ECO:0007669"/>
    <property type="project" value="InterPro"/>
</dbReference>
<dbReference type="InterPro" id="IPR007219">
    <property type="entry name" value="XnlR_reg_dom"/>
</dbReference>
<protein>
    <recommendedName>
        <fullName evidence="3">Zn(2)-C6 fungal-type domain-containing protein</fullName>
    </recommendedName>
</protein>
<dbReference type="CDD" id="cd12148">
    <property type="entry name" value="fungal_TF_MHR"/>
    <property type="match status" value="1"/>
</dbReference>
<keyword evidence="5" id="KW-1185">Reference proteome</keyword>
<dbReference type="PROSITE" id="PS00463">
    <property type="entry name" value="ZN2_CY6_FUNGAL_1"/>
    <property type="match status" value="1"/>
</dbReference>
<dbReference type="PROSITE" id="PS50048">
    <property type="entry name" value="ZN2_CY6_FUNGAL_2"/>
    <property type="match status" value="1"/>
</dbReference>
<proteinExistence type="predicted"/>
<evidence type="ECO:0000256" key="1">
    <source>
        <dbReference type="ARBA" id="ARBA00022723"/>
    </source>
</evidence>
<evidence type="ECO:0000259" key="3">
    <source>
        <dbReference type="PROSITE" id="PS50048"/>
    </source>
</evidence>
<dbReference type="Proteomes" id="UP001199106">
    <property type="component" value="Unassembled WGS sequence"/>
</dbReference>
<reference evidence="4" key="1">
    <citation type="submission" date="2021-07" db="EMBL/GenBank/DDBJ databases">
        <title>Genome Resource of American Ginseng Black Spot Pathogen Alternaria panax.</title>
        <authorList>
            <person name="Qiu C."/>
            <person name="Wang W."/>
            <person name="Liu Z."/>
        </authorList>
    </citation>
    <scope>NUCLEOTIDE SEQUENCE</scope>
    <source>
        <strain evidence="4">BNCC115425</strain>
    </source>
</reference>